<evidence type="ECO:0000259" key="6">
    <source>
        <dbReference type="PROSITE" id="PS50863"/>
    </source>
</evidence>
<proteinExistence type="predicted"/>
<keyword evidence="8" id="KW-1185">Reference proteome</keyword>
<dbReference type="GO" id="GO:0005634">
    <property type="term" value="C:nucleus"/>
    <property type="evidence" value="ECO:0007669"/>
    <property type="project" value="UniProtKB-SubCell"/>
</dbReference>
<dbReference type="EMBL" id="BSYO01000040">
    <property type="protein sequence ID" value="GMH31466.1"/>
    <property type="molecule type" value="Genomic_DNA"/>
</dbReference>
<feature type="domain" description="TF-B3" evidence="6">
    <location>
        <begin position="513"/>
        <end position="574"/>
    </location>
</feature>
<dbReference type="SUPFAM" id="SSF101936">
    <property type="entry name" value="DNA-binding pseudobarrel domain"/>
    <property type="match status" value="2"/>
</dbReference>
<dbReference type="InterPro" id="IPR050655">
    <property type="entry name" value="Plant_B3_domain"/>
</dbReference>
<dbReference type="Gene3D" id="2.40.330.10">
    <property type="entry name" value="DNA-binding pseudobarrel domain"/>
    <property type="match status" value="2"/>
</dbReference>
<comment type="subcellular location">
    <subcellularLocation>
        <location evidence="1">Nucleus</location>
    </subcellularLocation>
</comment>
<dbReference type="GO" id="GO:0003677">
    <property type="term" value="F:DNA binding"/>
    <property type="evidence" value="ECO:0007669"/>
    <property type="project" value="UniProtKB-KW"/>
</dbReference>
<dbReference type="PANTHER" id="PTHR31920:SF112">
    <property type="entry name" value="TF-B3 DOMAIN-CONTAINING PROTEIN"/>
    <property type="match status" value="1"/>
</dbReference>
<dbReference type="InterPro" id="IPR003340">
    <property type="entry name" value="B3_DNA-bd"/>
</dbReference>
<dbReference type="CDD" id="cd10017">
    <property type="entry name" value="B3_DNA"/>
    <property type="match status" value="2"/>
</dbReference>
<evidence type="ECO:0000313" key="8">
    <source>
        <dbReference type="Proteomes" id="UP001279734"/>
    </source>
</evidence>
<evidence type="ECO:0000256" key="4">
    <source>
        <dbReference type="ARBA" id="ARBA00023163"/>
    </source>
</evidence>
<comment type="caution">
    <text evidence="7">The sequence shown here is derived from an EMBL/GenBank/DDBJ whole genome shotgun (WGS) entry which is preliminary data.</text>
</comment>
<dbReference type="AlphaFoldDB" id="A0AAD3TLR1"/>
<evidence type="ECO:0000256" key="2">
    <source>
        <dbReference type="ARBA" id="ARBA00023015"/>
    </source>
</evidence>
<gene>
    <name evidence="7" type="ORF">Nepgr_033309</name>
</gene>
<dbReference type="PROSITE" id="PS50863">
    <property type="entry name" value="B3"/>
    <property type="match status" value="2"/>
</dbReference>
<dbReference type="Pfam" id="PF02362">
    <property type="entry name" value="B3"/>
    <property type="match status" value="2"/>
</dbReference>
<evidence type="ECO:0000256" key="3">
    <source>
        <dbReference type="ARBA" id="ARBA00023125"/>
    </source>
</evidence>
<keyword evidence="3" id="KW-0238">DNA-binding</keyword>
<dbReference type="Proteomes" id="UP001279734">
    <property type="component" value="Unassembled WGS sequence"/>
</dbReference>
<evidence type="ECO:0000256" key="5">
    <source>
        <dbReference type="ARBA" id="ARBA00023242"/>
    </source>
</evidence>
<dbReference type="InterPro" id="IPR015300">
    <property type="entry name" value="DNA-bd_pseudobarrel_sf"/>
</dbReference>
<accession>A0AAD3TLR1</accession>
<protein>
    <recommendedName>
        <fullName evidence="6">TF-B3 domain-containing protein</fullName>
    </recommendedName>
</protein>
<organism evidence="7 8">
    <name type="scientific">Nepenthes gracilis</name>
    <name type="common">Slender pitcher plant</name>
    <dbReference type="NCBI Taxonomy" id="150966"/>
    <lineage>
        <taxon>Eukaryota</taxon>
        <taxon>Viridiplantae</taxon>
        <taxon>Streptophyta</taxon>
        <taxon>Embryophyta</taxon>
        <taxon>Tracheophyta</taxon>
        <taxon>Spermatophyta</taxon>
        <taxon>Magnoliopsida</taxon>
        <taxon>eudicotyledons</taxon>
        <taxon>Gunneridae</taxon>
        <taxon>Pentapetalae</taxon>
        <taxon>Caryophyllales</taxon>
        <taxon>Nepenthaceae</taxon>
        <taxon>Nepenthes</taxon>
    </lineage>
</organism>
<dbReference type="PANTHER" id="PTHR31920">
    <property type="entry name" value="B3 DOMAIN-CONTAINING"/>
    <property type="match status" value="1"/>
</dbReference>
<keyword evidence="4" id="KW-0804">Transcription</keyword>
<sequence>MILSVNYKSIITSLVLNRSLRSPKHFGFRSLRLCTSMSWMAKACDECALNCLLIHKKKHDPSPLVTSFFKVMIGDRFTEALFVPPRFAQKLTSLVDKETYLEDSVGRRWAVSLSRHEGYLVIQQGWKAFLLDHGIELGDFLVFHHVIGSHFFVQIYGKNGCEKHNFDIENKRSKTARDLIAKDGQCNLLHRESISKQRSNSSSVSGLDAYVIQNNVEDASNRENNNVTSQPVSTVGYIDESCLLLNRDVGFMRQDYRSSFFDLSDFEMSDAKHLTAETNKFESQCNGRPHDTSPLLKGQTETALIEGDTMIMEGASVSKGAFDVEITGGKGEVLCISEKDHGKSSGISPVVETIINTYAATDRGQHIIEKASSKKGTLGQLLTVSHQEHMEKNVDKAIYFTGIAQLNEGTSPAHSSERCKVAKQEQIELEQELSGDPPDIAEGDPIQILTPVTNEVHKLVEGEPVELVDFPSPLAAEISCLVTTGSKSFLELSTSLPTFVGRGRPRTKLEKVVVLRDPDMRLWPVLYHEKLCFKVLTSGWPEFSKANNVRPGDQCCFAIENEAEGIYRVRIIRK</sequence>
<name>A0AAD3TLR1_NEPGR</name>
<keyword evidence="5" id="KW-0539">Nucleus</keyword>
<feature type="domain" description="TF-B3" evidence="6">
    <location>
        <begin position="66"/>
        <end position="159"/>
    </location>
</feature>
<dbReference type="SMART" id="SM01019">
    <property type="entry name" value="B3"/>
    <property type="match status" value="2"/>
</dbReference>
<evidence type="ECO:0000313" key="7">
    <source>
        <dbReference type="EMBL" id="GMH31466.1"/>
    </source>
</evidence>
<reference evidence="7" key="1">
    <citation type="submission" date="2023-05" db="EMBL/GenBank/DDBJ databases">
        <title>Nepenthes gracilis genome sequencing.</title>
        <authorList>
            <person name="Fukushima K."/>
        </authorList>
    </citation>
    <scope>NUCLEOTIDE SEQUENCE</scope>
    <source>
        <strain evidence="7">SING2019-196</strain>
    </source>
</reference>
<keyword evidence="2" id="KW-0805">Transcription regulation</keyword>
<evidence type="ECO:0000256" key="1">
    <source>
        <dbReference type="ARBA" id="ARBA00004123"/>
    </source>
</evidence>